<dbReference type="InterPro" id="IPR056243">
    <property type="entry name" value="TASOR_ab_dom"/>
</dbReference>
<feature type="compositionally biased region" description="Polar residues" evidence="3">
    <location>
        <begin position="2316"/>
        <end position="2328"/>
    </location>
</feature>
<reference evidence="7" key="1">
    <citation type="submission" date="2021-04" db="EMBL/GenBank/DDBJ databases">
        <authorList>
            <consortium name="Wellcome Sanger Institute Data Sharing"/>
        </authorList>
    </citation>
    <scope>NUCLEOTIDE SEQUENCE [LARGE SCALE GENOMIC DNA]</scope>
</reference>
<feature type="compositionally biased region" description="Basic and acidic residues" evidence="3">
    <location>
        <begin position="612"/>
        <end position="621"/>
    </location>
</feature>
<feature type="region of interest" description="Disordered" evidence="3">
    <location>
        <begin position="951"/>
        <end position="973"/>
    </location>
</feature>
<feature type="region of interest" description="Disordered" evidence="3">
    <location>
        <begin position="2285"/>
        <end position="2328"/>
    </location>
</feature>
<feature type="coiled-coil region" evidence="2">
    <location>
        <begin position="2544"/>
        <end position="2578"/>
    </location>
</feature>
<feature type="region of interest" description="Disordered" evidence="3">
    <location>
        <begin position="1533"/>
        <end position="1559"/>
    </location>
</feature>
<feature type="compositionally biased region" description="Polar residues" evidence="3">
    <location>
        <begin position="2341"/>
        <end position="2365"/>
    </location>
</feature>
<accession>A0A671V9Y1</accession>
<feature type="compositionally biased region" description="Basic and acidic residues" evidence="3">
    <location>
        <begin position="637"/>
        <end position="653"/>
    </location>
</feature>
<dbReference type="InParanoid" id="A0A671V9Y1"/>
<feature type="region of interest" description="Disordered" evidence="3">
    <location>
        <begin position="2341"/>
        <end position="2375"/>
    </location>
</feature>
<dbReference type="InterPro" id="IPR046432">
    <property type="entry name" value="TASOR"/>
</dbReference>
<feature type="compositionally biased region" description="Polar residues" evidence="3">
    <location>
        <begin position="806"/>
        <end position="823"/>
    </location>
</feature>
<feature type="compositionally biased region" description="Basic and acidic residues" evidence="3">
    <location>
        <begin position="951"/>
        <end position="971"/>
    </location>
</feature>
<evidence type="ECO:0000259" key="4">
    <source>
        <dbReference type="Pfam" id="PF12509"/>
    </source>
</evidence>
<dbReference type="OMA" id="NVKKKWW"/>
<feature type="compositionally biased region" description="Basic and acidic residues" evidence="3">
    <location>
        <begin position="2291"/>
        <end position="2315"/>
    </location>
</feature>
<feature type="region of interest" description="Disordered" evidence="3">
    <location>
        <begin position="2173"/>
        <end position="2201"/>
    </location>
</feature>
<feature type="region of interest" description="Disordered" evidence="3">
    <location>
        <begin position="2003"/>
        <end position="2022"/>
    </location>
</feature>
<evidence type="ECO:0000259" key="5">
    <source>
        <dbReference type="Pfam" id="PF23314"/>
    </source>
</evidence>
<keyword evidence="2" id="KW-0175">Coiled coil</keyword>
<feature type="domain" description="TASOR PIN" evidence="6">
    <location>
        <begin position="2832"/>
        <end position="2965"/>
    </location>
</feature>
<dbReference type="Ensembl" id="ENSSAUT00010024187.1">
    <property type="protein sequence ID" value="ENSSAUP00010022924.1"/>
    <property type="gene ID" value="ENSSAUG00010010062.1"/>
</dbReference>
<feature type="compositionally biased region" description="Basic and acidic residues" evidence="3">
    <location>
        <begin position="2173"/>
        <end position="2182"/>
    </location>
</feature>
<reference evidence="7" key="3">
    <citation type="submission" date="2025-09" db="UniProtKB">
        <authorList>
            <consortium name="Ensembl"/>
        </authorList>
    </citation>
    <scope>IDENTIFICATION</scope>
</reference>
<feature type="compositionally biased region" description="Polar residues" evidence="3">
    <location>
        <begin position="2447"/>
        <end position="2457"/>
    </location>
</feature>
<dbReference type="InterPro" id="IPR022188">
    <property type="entry name" value="TASOR_DUF3715"/>
</dbReference>
<feature type="region of interest" description="Disordered" evidence="3">
    <location>
        <begin position="2635"/>
        <end position="2660"/>
    </location>
</feature>
<comment type="similarity">
    <text evidence="1">Belongs to the TASOR family.</text>
</comment>
<dbReference type="PANTHER" id="PTHR16207">
    <property type="entry name" value="SET DOMAIN-CONTAINING PROTEIN"/>
    <property type="match status" value="1"/>
</dbReference>
<evidence type="ECO:0000259" key="6">
    <source>
        <dbReference type="Pfam" id="PF24630"/>
    </source>
</evidence>
<evidence type="ECO:0000256" key="1">
    <source>
        <dbReference type="ARBA" id="ARBA00008058"/>
    </source>
</evidence>
<name>A0A671V9Y1_SPAAU</name>
<dbReference type="Pfam" id="PF12509">
    <property type="entry name" value="DUF3715"/>
    <property type="match status" value="1"/>
</dbReference>
<evidence type="ECO:0000313" key="8">
    <source>
        <dbReference type="Proteomes" id="UP000472265"/>
    </source>
</evidence>
<dbReference type="Pfam" id="PF24630">
    <property type="entry name" value="PIN_TASOR"/>
    <property type="match status" value="1"/>
</dbReference>
<dbReference type="GeneTree" id="ENSGT00530000063735"/>
<dbReference type="GO" id="GO:0005654">
    <property type="term" value="C:nucleoplasm"/>
    <property type="evidence" value="ECO:0007669"/>
    <property type="project" value="TreeGrafter"/>
</dbReference>
<feature type="region of interest" description="Disordered" evidence="3">
    <location>
        <begin position="592"/>
        <end position="661"/>
    </location>
</feature>
<sequence length="2970" mass="329631">MESGNGGASSKGVLVPVSAGSDAFQNNILAPLKSAYLYEESKQSFRYKSAFLIKNPELEEKYNAFREKRKEEGYSEEDLKESYGFLLFDDVNKAHALGETGVLTGNSTCTTLGDPSKGVYISVYSDCLDLNRWYHGKSGYIAIIRLTKGRVKKVLENYTQNFTAPTKTFDCHVSEQLPSVSANTSSFLAFERTQYYIYELLNDGSNETAKSPSAACPFAIVSFSYTDTKATLVTQEEKRYFFHFYPWRGQLQIGTNFYDVGLRSTARALIPAELPPVVKIDRAISMLHLRQLLPRAVFETCFSGEGVLHSTKLVLQGIFVFPDSRVIQKDTKFGQRKPAVSSEILRVLPVLSYAEGEVEKTPTDPSEELCEVFAQHMQSYAALINPGLTLSPSRDISIFPDQYDVPDAHKHLYKSPEWTNRAWQNFKSYLSKPVSFQLPVSKASEILAAGQEERMEDLDDDIYFCLSSPEETSASQASMGSEDQQTGHKSVVNVEKSVDSFITSAQDQVDLTTMPQTECWSVGDATKDTERSDLTLLIRTDDKGTKSVVARSTSGELPAELIVSITSAEQTVTDASLSVTTAESATKHNDFQHSGFSKAKVQTEEGNSLNDENVKTKKVTECPDPTNHQTKHRKYRRDNFKSQKEESSTRPELTKTSNIDWRKGRKRKRIFGTLSSKHRKLRSAALALAVEEEKQSESGQQNFESTILVELEALPQRKKTERWDLKPVISECGRILVPHGAVDFVDQIRTLNGKLQSTKDEPCQEKMMVDFSAKAHDTVEMEQVSSTAKEIAMDKTGDTTSKDGGNHPQNVDSGNGSLTLNSESSEHSSKNDCTDTPPLKTVQEKHNNSPSAGKCATKGEFLLKKLKSVLLRGKRKIGIIVSQETTADTTQDTQPCLKKGKVDSESGMLKNNDAITIAEDTNLGVKEVSKMLSVDPLFAYALGLTPKNKTNKEDKQIKAEGQDTHERKDSLETQEDTILDKQPQIIQRPLSIFPRRGRIKTLKNNSTCSSTDALTLLADLALSANNDQVPSQPDPALERKPETSLKKCDLTKDVTSGEQESVLHALLRQPAARPMQPLESPSPSHFVGGSELVGLISKEHDYSLPPSSSLLLDLSGSPFQVSPLSGSTRLLHHHQTMYGDGIKTLHYSVDKEDRSENNHRTPEYLTKQMARRRKFRQSRTFVVKDDSLQITKQWKENYDFNLDSKFTNDTKERAIVRAIHGPWDLSIQDTNDEVRLIVHMWIGLFYSRSTARFFHFDSNCSTPCQEEYDSLEVSSGMVSAPAQCEVKAKSLDPCPVATDSSETSISKALDLSKKDNSLLDQGSVILDLSLRNSSVETVTSDLQANKKKTSLSAEEKEAGSVHSADIISELNDVRSKRTCTTLQSAVCLEHSDVPSFKGGGTVISMKDKTASVSTQLEDHKTDSRLGLLLHRFNNERTDRKDDIDKSCATEMSFVQKQGRDSSRSVIDKEMDSNKKAGDAVATIEHDDMESKDGENLHVKEKPYQESSKESFAKMIHTVDDSTEESGTACNASLVENEKQSSRVEPEVVSTGKAENVDEDEDCHAVREVKVIEDDHFGKEDGLDEKDNHISDVEADSGGNDQPSPMMCDGPDSAKENCISECNGQTSFDEQPPQADSQGEACHDLELRKLCPNGSALADEHAISEKAPLAPSEMELIDDEPAVEENLEKGVCVVDLRDDTLPMMSDGPDSVKDCITAFNGQTPLNEESSQAKSEDDACNDSELGKLCANGSLLTDEHVILEKAPLAPSEMEPVDNESAVEENSESDNCLADLNYKPISMTHDGSDSVKDFAPECNGQAPLNEQPLQADNKEDTCPSLQLRKVCANDSALTDELAISEKAPHTQSDMEPIDNETAVEENSENCISLGVLSDQPIPMICDGTDSVNKDCITECNQQAPLDVQPCKAENKGDTCHDLQLRNVCANDSAIIDEHAISEKAPHPSSEMEPIKNEPVAESNSENNTCLADEAHFQKSELPISDESTCSVVESSADGSASQKNDTVATESQNKAMTTFSVSLHDHEDQDTKSNEEELNADNKTQKDLFHHLSHSPQCDTVTGCETEEALNKKTNLKIDETNKGLEKIDGRIVIPFIGIDISGEDVMQSDDSHSEGNAEEVQGETKISFIHENTHPETVPPKEVCSTSQICGKKEELSAGKKSLYDGRKSNQLEISESEPDERCPTPTMDEEPYQYLACYDPSSSSSSSSFSGSETCKNMTQQHLGRSSKCIKDEMPLEQKLKSTVGSDPSPQHGLRPDLELRTLRVLQSIGKFLSQSGHPDKSSQIKTADTERSLDQKDKHQDTSTGHNYCHPNTSFSSTELMQAFTPNIDQDGSKTTSQTNVGHESRSNSQRPVMAVKPSKSDEIHTPVVTYIPPTSMLFEIKTERNSVELDDGMQKASEHSSKISCLANVWDSKSNSNKAQFNQYQGRDPSIPKQTPSSSLPFQSFESAKTSSELVDGNQCFLTNILAEKAVQTTNKSTEMEQKDCSEASTSVTDYKDDGIMNNSLFLGPQSSITCTVFNTSRKRPVSFLEQLSQRCLQEDLTLASMEQECLIFSEQMKQLLKRSNRGPIQQLDAHDRLNVPCSSPVTVHFSGLEEEEDSLDYLDAPSLVGQKIEVDMSDKTDLPEEENTLHTQRSSHRTGNPMEHAGVSNVTAECARLYKEIMNDVCAVKTTRPKHFTLDRGYPKTEPSNHFDFCDQMKRDMDESFRSSLNSVVKKSCKTKYRFYILMTSDDTFFDETKVHLEAEGHTAVQPSEFFLDEGSTPSLLIVIRNEDIAEHICEVPHLLELKKSPGVQFAGIDEPDDVVNLTHQELFMRGGFVMFDRAALESLSLCNMKQISEILQELSRMGKWKWMLHYRDSRRMKENARLSTEAKEKTRFLNWCQEVGILEVLPYHECDLMSRDQPDYLTCLVRLQVQNISARYPVFITGETLLGFGTNGILTLTFSSFLTSKTFSV</sequence>
<evidence type="ECO:0000313" key="7">
    <source>
        <dbReference type="Ensembl" id="ENSSAUP00010022924.1"/>
    </source>
</evidence>
<feature type="region of interest" description="Disordered" evidence="3">
    <location>
        <begin position="1576"/>
        <end position="1603"/>
    </location>
</feature>
<gene>
    <name evidence="7" type="primary">tasor2</name>
</gene>
<dbReference type="GO" id="GO:0045814">
    <property type="term" value="P:negative regulation of gene expression, epigenetic"/>
    <property type="evidence" value="ECO:0007669"/>
    <property type="project" value="InterPro"/>
</dbReference>
<feature type="compositionally biased region" description="Basic and acidic residues" evidence="3">
    <location>
        <begin position="824"/>
        <end position="833"/>
    </location>
</feature>
<feature type="compositionally biased region" description="Basic and acidic residues" evidence="3">
    <location>
        <begin position="1576"/>
        <end position="1591"/>
    </location>
</feature>
<proteinExistence type="inferred from homology"/>
<reference evidence="7" key="2">
    <citation type="submission" date="2025-08" db="UniProtKB">
        <authorList>
            <consortium name="Ensembl"/>
        </authorList>
    </citation>
    <scope>IDENTIFICATION</scope>
</reference>
<feature type="region of interest" description="Disordered" evidence="3">
    <location>
        <begin position="1455"/>
        <end position="1480"/>
    </location>
</feature>
<feature type="domain" description="TASOR pseudo-PARP" evidence="4">
    <location>
        <begin position="70"/>
        <end position="217"/>
    </location>
</feature>
<evidence type="ECO:0000256" key="2">
    <source>
        <dbReference type="SAM" id="Coils"/>
    </source>
</evidence>
<feature type="region of interest" description="Disordered" evidence="3">
    <location>
        <begin position="1954"/>
        <end position="1976"/>
    </location>
</feature>
<dbReference type="Pfam" id="PF23314">
    <property type="entry name" value="TASOR_alpha-beta"/>
    <property type="match status" value="1"/>
</dbReference>
<keyword evidence="8" id="KW-1185">Reference proteome</keyword>
<protein>
    <submittedName>
        <fullName evidence="7">Uncharacterized protein</fullName>
    </submittedName>
</protein>
<feature type="compositionally biased region" description="Basic and acidic residues" evidence="3">
    <location>
        <begin position="1535"/>
        <end position="1545"/>
    </location>
</feature>
<dbReference type="PANTHER" id="PTHR16207:SF10">
    <property type="entry name" value="PROTEIN TASOR 2"/>
    <property type="match status" value="1"/>
</dbReference>
<feature type="domain" description="TASOR alpha/beta" evidence="5">
    <location>
        <begin position="2734"/>
        <end position="2828"/>
    </location>
</feature>
<feature type="compositionally biased region" description="Basic and acidic residues" evidence="3">
    <location>
        <begin position="1457"/>
        <end position="1480"/>
    </location>
</feature>
<feature type="region of interest" description="Disordered" evidence="3">
    <location>
        <begin position="795"/>
        <end position="854"/>
    </location>
</feature>
<feature type="region of interest" description="Disordered" evidence="3">
    <location>
        <begin position="2434"/>
        <end position="2457"/>
    </location>
</feature>
<organism evidence="7 8">
    <name type="scientific">Sparus aurata</name>
    <name type="common">Gilthead sea bream</name>
    <dbReference type="NCBI Taxonomy" id="8175"/>
    <lineage>
        <taxon>Eukaryota</taxon>
        <taxon>Metazoa</taxon>
        <taxon>Chordata</taxon>
        <taxon>Craniata</taxon>
        <taxon>Vertebrata</taxon>
        <taxon>Euteleostomi</taxon>
        <taxon>Actinopterygii</taxon>
        <taxon>Neopterygii</taxon>
        <taxon>Teleostei</taxon>
        <taxon>Neoteleostei</taxon>
        <taxon>Acanthomorphata</taxon>
        <taxon>Eupercaria</taxon>
        <taxon>Spariformes</taxon>
        <taxon>Sparidae</taxon>
        <taxon>Sparus</taxon>
    </lineage>
</organism>
<dbReference type="Proteomes" id="UP000472265">
    <property type="component" value="Chromosome 8"/>
</dbReference>
<evidence type="ECO:0000256" key="3">
    <source>
        <dbReference type="SAM" id="MobiDB-lite"/>
    </source>
</evidence>
<feature type="compositionally biased region" description="Basic and acidic residues" evidence="3">
    <location>
        <begin position="795"/>
        <end position="805"/>
    </location>
</feature>
<dbReference type="InterPro" id="IPR056242">
    <property type="entry name" value="PIN_TASOR"/>
</dbReference>